<feature type="chain" id="PRO_5042521812" evidence="2">
    <location>
        <begin position="19"/>
        <end position="943"/>
    </location>
</feature>
<accession>A0AAI8YYG6</accession>
<evidence type="ECO:0000313" key="3">
    <source>
        <dbReference type="EMBL" id="CAK4005188.1"/>
    </source>
</evidence>
<dbReference type="AlphaFoldDB" id="A0AAI8YYG6"/>
<comment type="caution">
    <text evidence="3">The sequence shown here is derived from an EMBL/GenBank/DDBJ whole genome shotgun (WGS) entry which is preliminary data.</text>
</comment>
<name>A0AAI8YYG6_9PEZI</name>
<proteinExistence type="predicted"/>
<gene>
    <name evidence="3" type="ORF">LECACI_7A004284</name>
</gene>
<feature type="compositionally biased region" description="Basic and acidic residues" evidence="1">
    <location>
        <begin position="637"/>
        <end position="652"/>
    </location>
</feature>
<sequence>MQYLIAGGLLGAAAFVGAAPQAPRNSSSSSASLASGTSYRLQFCTNNNFEGDCEEAFADATECVDVGSIGGKISSFQVSRGASCYLYGKKSCTGDRSEVVKSSIENLKSIDFNDKAQSFRCWSGSQGSVSVVSQPPSAIVTAVPDTSDAPTGDASGPTCLEIDMNEPGKNYPFWKHAYCNHTEQCLSVPEASVNNKITIWSNNAIHCDSFSDVDGACKGNVSQTLSLTPYQQGQIDAKNPVRSFKCYNWNSSVVAASTISVVQPSPVSTVTLVPVEPFDIIPPAPQTDDEGNMCALLCRDKDLKNKAKGDCETLCNTADKCVNELPDNLNKKVSSVHSDPSLECYLYKETYCRGDRSQAFSGVVKNLKDISFNDKAQSFQCFEPKGATCPDNSTNPEEPELKYCAEACRVDDDSEDCFKTCFTPNDSEQPRCVDELPKQISGKVTTFDFDGDGLTCHLWSDKKCKGSQSRALTKDCRNLRAIGFEDKAKSFQCFKRTDSDKAAVLRKLLAAKAPVTPALHSRDAAFLNMTAMKDHNYCISIYKDVSFEGNSEQYCAKRGTCHSLPSPMSGDIMSANASSASACYLYEDTNCSEDQARSPKIDYHGISDLSTTQSIHGDKVDFSEMAKAFKCWPDEAGHHERGRSTGETDHTAPGDAEVPPPTTNACVELFSKTDFDGESKTMCADFEDEKCTNIKDISESWNDKAKSAFAYPGFTCALYKKEDCGGSSTRFFSIGGIQDLDEVQPKLGKEVSSFRCHRDTMDNQTWTTSDERRSTTDVDTPLPALAPGNTSAGCIFMYKDTDFLGELKKACADELGECFDDLEKRGFDDKAKSVRASSGFACQLFEDKKCKGKSTKSVGADGIQDLSQIKPNLFKEVSSFRCHHDSQHEDVIIDAEDMLPTEISSYIEEMPATAFPAEATFVPMPLERRNPEETESTHPADCK</sequence>
<protein>
    <submittedName>
        <fullName evidence="3">Uncharacterized protein</fullName>
    </submittedName>
</protein>
<dbReference type="EMBL" id="CAVMBE010000022">
    <property type="protein sequence ID" value="CAK4005188.1"/>
    <property type="molecule type" value="Genomic_DNA"/>
</dbReference>
<reference evidence="3" key="1">
    <citation type="submission" date="2023-11" db="EMBL/GenBank/DDBJ databases">
        <authorList>
            <person name="Alioto T."/>
            <person name="Alioto T."/>
            <person name="Gomez Garrido J."/>
        </authorList>
    </citation>
    <scope>NUCLEOTIDE SEQUENCE</scope>
</reference>
<dbReference type="SUPFAM" id="SSF49695">
    <property type="entry name" value="gamma-Crystallin-like"/>
    <property type="match status" value="1"/>
</dbReference>
<evidence type="ECO:0000256" key="1">
    <source>
        <dbReference type="SAM" id="MobiDB-lite"/>
    </source>
</evidence>
<evidence type="ECO:0000313" key="4">
    <source>
        <dbReference type="Proteomes" id="UP001296104"/>
    </source>
</evidence>
<dbReference type="Proteomes" id="UP001296104">
    <property type="component" value="Unassembled WGS sequence"/>
</dbReference>
<feature type="signal peptide" evidence="2">
    <location>
        <begin position="1"/>
        <end position="18"/>
    </location>
</feature>
<keyword evidence="2" id="KW-0732">Signal</keyword>
<dbReference type="Gene3D" id="2.60.20.10">
    <property type="entry name" value="Crystallins"/>
    <property type="match status" value="4"/>
</dbReference>
<organism evidence="3 4">
    <name type="scientific">Lecanosticta acicola</name>
    <dbReference type="NCBI Taxonomy" id="111012"/>
    <lineage>
        <taxon>Eukaryota</taxon>
        <taxon>Fungi</taxon>
        <taxon>Dikarya</taxon>
        <taxon>Ascomycota</taxon>
        <taxon>Pezizomycotina</taxon>
        <taxon>Dothideomycetes</taxon>
        <taxon>Dothideomycetidae</taxon>
        <taxon>Mycosphaerellales</taxon>
        <taxon>Mycosphaerellaceae</taxon>
        <taxon>Lecanosticta</taxon>
    </lineage>
</organism>
<dbReference type="InterPro" id="IPR011024">
    <property type="entry name" value="G_crystallin-like"/>
</dbReference>
<keyword evidence="4" id="KW-1185">Reference proteome</keyword>
<feature type="region of interest" description="Disordered" evidence="1">
    <location>
        <begin position="637"/>
        <end position="662"/>
    </location>
</feature>
<evidence type="ECO:0000256" key="2">
    <source>
        <dbReference type="SAM" id="SignalP"/>
    </source>
</evidence>